<gene>
    <name evidence="2" type="ORF">N329_11446</name>
</gene>
<feature type="compositionally biased region" description="Basic and acidic residues" evidence="1">
    <location>
        <begin position="29"/>
        <end position="42"/>
    </location>
</feature>
<feature type="non-terminal residue" evidence="2">
    <location>
        <position position="89"/>
    </location>
</feature>
<protein>
    <submittedName>
        <fullName evidence="2">Uncharacterized protein</fullName>
    </submittedName>
</protein>
<sequence length="89" mass="9628">FVGTLVTPVLEAMTVEQSKDPSVQPSTELHLDYSRDPYKEEGTEQVGNAGVQEGEQATWELSGESSAESTPKPSVEPSKETTQESTTEI</sequence>
<dbReference type="EMBL" id="KK648671">
    <property type="protein sequence ID" value="KFQ00511.1"/>
    <property type="molecule type" value="Genomic_DNA"/>
</dbReference>
<organism evidence="2 3">
    <name type="scientific">Haliaeetus albicilla</name>
    <name type="common">White-tailed sea-eagle</name>
    <name type="synonym">Falco albicilla</name>
    <dbReference type="NCBI Taxonomy" id="8969"/>
    <lineage>
        <taxon>Eukaryota</taxon>
        <taxon>Metazoa</taxon>
        <taxon>Chordata</taxon>
        <taxon>Craniata</taxon>
        <taxon>Vertebrata</taxon>
        <taxon>Euteleostomi</taxon>
        <taxon>Archelosauria</taxon>
        <taxon>Archosauria</taxon>
        <taxon>Dinosauria</taxon>
        <taxon>Saurischia</taxon>
        <taxon>Theropoda</taxon>
        <taxon>Coelurosauria</taxon>
        <taxon>Aves</taxon>
        <taxon>Neognathae</taxon>
        <taxon>Neoaves</taxon>
        <taxon>Telluraves</taxon>
        <taxon>Accipitrimorphae</taxon>
        <taxon>Accipitriformes</taxon>
        <taxon>Accipitridae</taxon>
        <taxon>Accipitrinae</taxon>
        <taxon>Haliaeetus</taxon>
    </lineage>
</organism>
<accession>A0A091P1M6</accession>
<dbReference type="Proteomes" id="UP000054379">
    <property type="component" value="Unassembled WGS sequence"/>
</dbReference>
<evidence type="ECO:0000313" key="3">
    <source>
        <dbReference type="Proteomes" id="UP000054379"/>
    </source>
</evidence>
<name>A0A091P1M6_HALAL</name>
<evidence type="ECO:0000256" key="1">
    <source>
        <dbReference type="SAM" id="MobiDB-lite"/>
    </source>
</evidence>
<evidence type="ECO:0000313" key="2">
    <source>
        <dbReference type="EMBL" id="KFQ00511.1"/>
    </source>
</evidence>
<proteinExistence type="predicted"/>
<dbReference type="AlphaFoldDB" id="A0A091P1M6"/>
<feature type="compositionally biased region" description="Polar residues" evidence="1">
    <location>
        <begin position="63"/>
        <end position="72"/>
    </location>
</feature>
<feature type="non-terminal residue" evidence="2">
    <location>
        <position position="1"/>
    </location>
</feature>
<reference evidence="2 3" key="1">
    <citation type="submission" date="2014-04" db="EMBL/GenBank/DDBJ databases">
        <title>Genome evolution of avian class.</title>
        <authorList>
            <person name="Zhang G."/>
            <person name="Li C."/>
        </authorList>
    </citation>
    <scope>NUCLEOTIDE SEQUENCE [LARGE SCALE GENOMIC DNA]</scope>
    <source>
        <strain evidence="2">BGI_N329</strain>
    </source>
</reference>
<feature type="region of interest" description="Disordered" evidence="1">
    <location>
        <begin position="16"/>
        <end position="89"/>
    </location>
</feature>